<comment type="caution">
    <text evidence="1">The sequence shown here is derived from an EMBL/GenBank/DDBJ whole genome shotgun (WGS) entry which is preliminary data.</text>
</comment>
<sequence length="112" mass="11774">MVASKANRFIDGGIQFASAFIAVVLDPVDPPTTVFCCKGVFVGQLRSKAAPQRAGYRVGTPAATHKFLLMLERLNPQYSAYHLAAFGQARVELAGGGLSGTRATAGLHAPLD</sequence>
<dbReference type="Proteomes" id="UP000285286">
    <property type="component" value="Unassembled WGS sequence"/>
</dbReference>
<gene>
    <name evidence="1" type="ORF">BHU25_16185</name>
</gene>
<keyword evidence="2" id="KW-1185">Reference proteome</keyword>
<reference evidence="1 2" key="1">
    <citation type="submission" date="2016-10" db="EMBL/GenBank/DDBJ databases">
        <title>Comparative genome analysis of multiple Pseudomonas spp. focuses on biocontrol and plant growth promoting traits.</title>
        <authorList>
            <person name="Tao X.-Y."/>
            <person name="Taylor C.G."/>
        </authorList>
    </citation>
    <scope>NUCLEOTIDE SEQUENCE [LARGE SCALE GENOMIC DNA]</scope>
    <source>
        <strain evidence="1 2">15D11</strain>
    </source>
</reference>
<protein>
    <submittedName>
        <fullName evidence="1">Uncharacterized protein</fullName>
    </submittedName>
</protein>
<dbReference type="EMBL" id="MOAM01000024">
    <property type="protein sequence ID" value="ROL70599.1"/>
    <property type="molecule type" value="Genomic_DNA"/>
</dbReference>
<proteinExistence type="predicted"/>
<accession>A0A423DGC9</accession>
<dbReference type="AlphaFoldDB" id="A0A423DGC9"/>
<evidence type="ECO:0000313" key="1">
    <source>
        <dbReference type="EMBL" id="ROL70599.1"/>
    </source>
</evidence>
<organism evidence="1 2">
    <name type="scientific">Pseudomonas vranovensis</name>
    <dbReference type="NCBI Taxonomy" id="321661"/>
    <lineage>
        <taxon>Bacteria</taxon>
        <taxon>Pseudomonadati</taxon>
        <taxon>Pseudomonadota</taxon>
        <taxon>Gammaproteobacteria</taxon>
        <taxon>Pseudomonadales</taxon>
        <taxon>Pseudomonadaceae</taxon>
        <taxon>Pseudomonas</taxon>
    </lineage>
</organism>
<evidence type="ECO:0000313" key="2">
    <source>
        <dbReference type="Proteomes" id="UP000285286"/>
    </source>
</evidence>
<name>A0A423DGC9_9PSED</name>